<name>A0A0D0DT23_9AGAM</name>
<gene>
    <name evidence="1" type="ORF">PAXRUDRAFT_149213</name>
</gene>
<reference evidence="1 2" key="1">
    <citation type="submission" date="2014-04" db="EMBL/GenBank/DDBJ databases">
        <authorList>
            <consortium name="DOE Joint Genome Institute"/>
            <person name="Kuo A."/>
            <person name="Kohler A."/>
            <person name="Jargeat P."/>
            <person name="Nagy L.G."/>
            <person name="Floudas D."/>
            <person name="Copeland A."/>
            <person name="Barry K.W."/>
            <person name="Cichocki N."/>
            <person name="Veneault-Fourrey C."/>
            <person name="LaButti K."/>
            <person name="Lindquist E.A."/>
            <person name="Lipzen A."/>
            <person name="Lundell T."/>
            <person name="Morin E."/>
            <person name="Murat C."/>
            <person name="Sun H."/>
            <person name="Tunlid A."/>
            <person name="Henrissat B."/>
            <person name="Grigoriev I.V."/>
            <person name="Hibbett D.S."/>
            <person name="Martin F."/>
            <person name="Nordberg H.P."/>
            <person name="Cantor M.N."/>
            <person name="Hua S.X."/>
        </authorList>
    </citation>
    <scope>NUCLEOTIDE SEQUENCE [LARGE SCALE GENOMIC DNA]</scope>
    <source>
        <strain evidence="1 2">Ve08.2h10</strain>
    </source>
</reference>
<dbReference type="HOGENOM" id="CLU_1829993_0_0_1"/>
<proteinExistence type="predicted"/>
<evidence type="ECO:0000313" key="2">
    <source>
        <dbReference type="Proteomes" id="UP000054538"/>
    </source>
</evidence>
<dbReference type="EMBL" id="KN825373">
    <property type="protein sequence ID" value="KIK91561.1"/>
    <property type="molecule type" value="Genomic_DNA"/>
</dbReference>
<dbReference type="Proteomes" id="UP000054538">
    <property type="component" value="Unassembled WGS sequence"/>
</dbReference>
<evidence type="ECO:0000313" key="1">
    <source>
        <dbReference type="EMBL" id="KIK91561.1"/>
    </source>
</evidence>
<feature type="non-terminal residue" evidence="1">
    <location>
        <position position="141"/>
    </location>
</feature>
<accession>A0A0D0DT23</accession>
<sequence>LKQIYNAIETYCGQSGFHWDHDHGRKIEGEAVQAVWNEYIYLKEGMSHQPFHNNGWEFYKQIHDIFPSGGVQGANVFQGTVPQATSATMHSNSIPTGADDMQVQADPSKPSTMQPGPSIYIHGHGAFLVHQQTLVLHNVPS</sequence>
<dbReference type="OrthoDB" id="2690769at2759"/>
<dbReference type="AlphaFoldDB" id="A0A0D0DT23"/>
<evidence type="ECO:0008006" key="3">
    <source>
        <dbReference type="Google" id="ProtNLM"/>
    </source>
</evidence>
<reference evidence="2" key="2">
    <citation type="submission" date="2015-01" db="EMBL/GenBank/DDBJ databases">
        <title>Evolutionary Origins and Diversification of the Mycorrhizal Mutualists.</title>
        <authorList>
            <consortium name="DOE Joint Genome Institute"/>
            <consortium name="Mycorrhizal Genomics Consortium"/>
            <person name="Kohler A."/>
            <person name="Kuo A."/>
            <person name="Nagy L.G."/>
            <person name="Floudas D."/>
            <person name="Copeland A."/>
            <person name="Barry K.W."/>
            <person name="Cichocki N."/>
            <person name="Veneault-Fourrey C."/>
            <person name="LaButti K."/>
            <person name="Lindquist E.A."/>
            <person name="Lipzen A."/>
            <person name="Lundell T."/>
            <person name="Morin E."/>
            <person name="Murat C."/>
            <person name="Riley R."/>
            <person name="Ohm R."/>
            <person name="Sun H."/>
            <person name="Tunlid A."/>
            <person name="Henrissat B."/>
            <person name="Grigoriev I.V."/>
            <person name="Hibbett D.S."/>
            <person name="Martin F."/>
        </authorList>
    </citation>
    <scope>NUCLEOTIDE SEQUENCE [LARGE SCALE GENOMIC DNA]</scope>
    <source>
        <strain evidence="2">Ve08.2h10</strain>
    </source>
</reference>
<dbReference type="InParanoid" id="A0A0D0DT23"/>
<keyword evidence="2" id="KW-1185">Reference proteome</keyword>
<protein>
    <recommendedName>
        <fullName evidence="3">Myb/SANT-like domain-containing protein</fullName>
    </recommendedName>
</protein>
<organism evidence="1 2">
    <name type="scientific">Paxillus rubicundulus Ve08.2h10</name>
    <dbReference type="NCBI Taxonomy" id="930991"/>
    <lineage>
        <taxon>Eukaryota</taxon>
        <taxon>Fungi</taxon>
        <taxon>Dikarya</taxon>
        <taxon>Basidiomycota</taxon>
        <taxon>Agaricomycotina</taxon>
        <taxon>Agaricomycetes</taxon>
        <taxon>Agaricomycetidae</taxon>
        <taxon>Boletales</taxon>
        <taxon>Paxilineae</taxon>
        <taxon>Paxillaceae</taxon>
        <taxon>Paxillus</taxon>
    </lineage>
</organism>